<dbReference type="SUPFAM" id="SSF56281">
    <property type="entry name" value="Metallo-hydrolase/oxidoreductase"/>
    <property type="match status" value="1"/>
</dbReference>
<evidence type="ECO:0000259" key="2">
    <source>
        <dbReference type="SMART" id="SM00849"/>
    </source>
</evidence>
<evidence type="ECO:0000313" key="4">
    <source>
        <dbReference type="Proteomes" id="UP000320085"/>
    </source>
</evidence>
<dbReference type="Pfam" id="PF00753">
    <property type="entry name" value="Lactamase_B"/>
    <property type="match status" value="1"/>
</dbReference>
<dbReference type="EMBL" id="VFQF01000001">
    <property type="protein sequence ID" value="TQN48081.1"/>
    <property type="molecule type" value="Genomic_DNA"/>
</dbReference>
<evidence type="ECO:0000256" key="1">
    <source>
        <dbReference type="SAM" id="MobiDB-lite"/>
    </source>
</evidence>
<feature type="region of interest" description="Disordered" evidence="1">
    <location>
        <begin position="1"/>
        <end position="42"/>
    </location>
</feature>
<dbReference type="Gene3D" id="3.60.15.10">
    <property type="entry name" value="Ribonuclease Z/Hydroxyacylglutathione hydrolase-like"/>
    <property type="match status" value="1"/>
</dbReference>
<proteinExistence type="predicted"/>
<organism evidence="3 4">
    <name type="scientific">Humibacillus xanthopallidus</name>
    <dbReference type="NCBI Taxonomy" id="412689"/>
    <lineage>
        <taxon>Bacteria</taxon>
        <taxon>Bacillati</taxon>
        <taxon>Actinomycetota</taxon>
        <taxon>Actinomycetes</taxon>
        <taxon>Micrococcales</taxon>
        <taxon>Intrasporangiaceae</taxon>
        <taxon>Humibacillus</taxon>
    </lineage>
</organism>
<reference evidence="3 4" key="1">
    <citation type="submission" date="2019-06" db="EMBL/GenBank/DDBJ databases">
        <title>Sequencing the genomes of 1000 actinobacteria strains.</title>
        <authorList>
            <person name="Klenk H.-P."/>
        </authorList>
    </citation>
    <scope>NUCLEOTIDE SEQUENCE [LARGE SCALE GENOMIC DNA]</scope>
    <source>
        <strain evidence="3 4">DSM 21776</strain>
    </source>
</reference>
<accession>A0A543PVI5</accession>
<comment type="caution">
    <text evidence="3">The sequence shown here is derived from an EMBL/GenBank/DDBJ whole genome shotgun (WGS) entry which is preliminary data.</text>
</comment>
<gene>
    <name evidence="3" type="ORF">FHX52_1204</name>
</gene>
<feature type="domain" description="Metallo-beta-lactamase" evidence="2">
    <location>
        <begin position="60"/>
        <end position="230"/>
    </location>
</feature>
<sequence length="251" mass="26403">MTDHGSTPEHAPDDASHDAPRDGEGAGVDGYTGAVKPGGPADVRELPRLTIRKLAVSEMSNNAYLLTCRTTGSQLLIDAADDAPTLLGLVRSGGEGLDAVVTTHQHWDHVRALADVVAATGARTIAGTDDAAALPVTVDETVGQGDTVGFGDVTLSVVHLRGHTPGSIALAYRDPDDAGGRTHLFTGDSLFPGGIGNTKQPGQSFGSLIEDVTTRVFDVYDDDTWFYPGHGDDSTLGVERPHLQEWRARGW</sequence>
<dbReference type="RefSeq" id="WP_141820790.1">
    <property type="nucleotide sequence ID" value="NZ_BAAAQC010000018.1"/>
</dbReference>
<dbReference type="OrthoDB" id="2971563at2"/>
<dbReference type="PANTHER" id="PTHR46233">
    <property type="entry name" value="HYDROXYACYLGLUTATHIONE HYDROLASE GLOC"/>
    <property type="match status" value="1"/>
</dbReference>
<keyword evidence="3" id="KW-0378">Hydrolase</keyword>
<dbReference type="SMART" id="SM00849">
    <property type="entry name" value="Lactamase_B"/>
    <property type="match status" value="1"/>
</dbReference>
<dbReference type="AlphaFoldDB" id="A0A543PVI5"/>
<name>A0A543PVI5_9MICO</name>
<dbReference type="InterPro" id="IPR001279">
    <property type="entry name" value="Metallo-B-lactamas"/>
</dbReference>
<feature type="compositionally biased region" description="Basic and acidic residues" evidence="1">
    <location>
        <begin position="1"/>
        <end position="24"/>
    </location>
</feature>
<dbReference type="PANTHER" id="PTHR46233:SF1">
    <property type="entry name" value="CONSERVED PROTEIN"/>
    <property type="match status" value="1"/>
</dbReference>
<dbReference type="GO" id="GO:0016787">
    <property type="term" value="F:hydrolase activity"/>
    <property type="evidence" value="ECO:0007669"/>
    <property type="project" value="UniProtKB-KW"/>
</dbReference>
<evidence type="ECO:0000313" key="3">
    <source>
        <dbReference type="EMBL" id="TQN48081.1"/>
    </source>
</evidence>
<dbReference type="InterPro" id="IPR036866">
    <property type="entry name" value="RibonucZ/Hydroxyglut_hydro"/>
</dbReference>
<protein>
    <submittedName>
        <fullName evidence="3">Glyoxylase-like metal-dependent hydrolase (Beta-lactamase superfamily II)</fullName>
    </submittedName>
</protein>
<dbReference type="Proteomes" id="UP000320085">
    <property type="component" value="Unassembled WGS sequence"/>
</dbReference>
<dbReference type="InterPro" id="IPR051453">
    <property type="entry name" value="MBL_Glyoxalase_II"/>
</dbReference>
<dbReference type="CDD" id="cd06262">
    <property type="entry name" value="metallo-hydrolase-like_MBL-fold"/>
    <property type="match status" value="1"/>
</dbReference>